<sequence>MSVVARTTFWALLFAFFAVWMNGVTVTAIPAVRDIAAENNIIPCSGARAMTILPTDNNDTTTLGQLVIVNDSPPNREYTFTLTLSLPDGAVEVSPSGLVTLVTSLGKNKAVGFKAEANAVIPPVDTISQFFLIQMI</sequence>
<dbReference type="EMBL" id="KQ257461">
    <property type="protein sequence ID" value="KNC98083.1"/>
    <property type="molecule type" value="Genomic_DNA"/>
</dbReference>
<protein>
    <submittedName>
        <fullName evidence="2">Uncharacterized protein</fullName>
    </submittedName>
</protein>
<dbReference type="RefSeq" id="XP_016606123.1">
    <property type="nucleotide sequence ID" value="XM_016754693.1"/>
</dbReference>
<dbReference type="Proteomes" id="UP000053201">
    <property type="component" value="Unassembled WGS sequence"/>
</dbReference>
<accession>A0A0L0HBJ5</accession>
<organism evidence="2 3">
    <name type="scientific">Spizellomyces punctatus (strain DAOM BR117)</name>
    <dbReference type="NCBI Taxonomy" id="645134"/>
    <lineage>
        <taxon>Eukaryota</taxon>
        <taxon>Fungi</taxon>
        <taxon>Fungi incertae sedis</taxon>
        <taxon>Chytridiomycota</taxon>
        <taxon>Chytridiomycota incertae sedis</taxon>
        <taxon>Chytridiomycetes</taxon>
        <taxon>Spizellomycetales</taxon>
        <taxon>Spizellomycetaceae</taxon>
        <taxon>Spizellomyces</taxon>
    </lineage>
</organism>
<feature type="chain" id="PRO_5005539929" evidence="1">
    <location>
        <begin position="24"/>
        <end position="136"/>
    </location>
</feature>
<dbReference type="InParanoid" id="A0A0L0HBJ5"/>
<keyword evidence="1" id="KW-0732">Signal</keyword>
<evidence type="ECO:0000256" key="1">
    <source>
        <dbReference type="SAM" id="SignalP"/>
    </source>
</evidence>
<reference evidence="2 3" key="1">
    <citation type="submission" date="2009-08" db="EMBL/GenBank/DDBJ databases">
        <title>The Genome Sequence of Spizellomyces punctatus strain DAOM BR117.</title>
        <authorList>
            <consortium name="The Broad Institute Genome Sequencing Platform"/>
            <person name="Russ C."/>
            <person name="Cuomo C."/>
            <person name="Shea T."/>
            <person name="Young S.K."/>
            <person name="Zeng Q."/>
            <person name="Koehrsen M."/>
            <person name="Haas B."/>
            <person name="Borodovsky M."/>
            <person name="Guigo R."/>
            <person name="Alvarado L."/>
            <person name="Berlin A."/>
            <person name="Bochicchio J."/>
            <person name="Borenstein D."/>
            <person name="Chapman S."/>
            <person name="Chen Z."/>
            <person name="Engels R."/>
            <person name="Freedman E."/>
            <person name="Gellesch M."/>
            <person name="Goldberg J."/>
            <person name="Griggs A."/>
            <person name="Gujja S."/>
            <person name="Heiman D."/>
            <person name="Hepburn T."/>
            <person name="Howarth C."/>
            <person name="Jen D."/>
            <person name="Larson L."/>
            <person name="Lewis B."/>
            <person name="Mehta T."/>
            <person name="Park D."/>
            <person name="Pearson M."/>
            <person name="Roberts A."/>
            <person name="Saif S."/>
            <person name="Shenoy N."/>
            <person name="Sisk P."/>
            <person name="Stolte C."/>
            <person name="Sykes S."/>
            <person name="Thomson T."/>
            <person name="Walk T."/>
            <person name="White J."/>
            <person name="Yandava C."/>
            <person name="Burger G."/>
            <person name="Gray M.W."/>
            <person name="Holland P.W.H."/>
            <person name="King N."/>
            <person name="Lang F.B.F."/>
            <person name="Roger A.J."/>
            <person name="Ruiz-Trillo I."/>
            <person name="Lander E."/>
            <person name="Nusbaum C."/>
        </authorList>
    </citation>
    <scope>NUCLEOTIDE SEQUENCE [LARGE SCALE GENOMIC DNA]</scope>
    <source>
        <strain evidence="2 3">DAOM BR117</strain>
    </source>
</reference>
<keyword evidence="3" id="KW-1185">Reference proteome</keyword>
<dbReference type="VEuPathDB" id="FungiDB:SPPG_06494"/>
<evidence type="ECO:0000313" key="2">
    <source>
        <dbReference type="EMBL" id="KNC98083.1"/>
    </source>
</evidence>
<name>A0A0L0HBJ5_SPIPD</name>
<dbReference type="OrthoDB" id="2111293at2759"/>
<dbReference type="AlphaFoldDB" id="A0A0L0HBJ5"/>
<feature type="signal peptide" evidence="1">
    <location>
        <begin position="1"/>
        <end position="23"/>
    </location>
</feature>
<proteinExistence type="predicted"/>
<dbReference type="GeneID" id="27689788"/>
<evidence type="ECO:0000313" key="3">
    <source>
        <dbReference type="Proteomes" id="UP000053201"/>
    </source>
</evidence>
<gene>
    <name evidence="2" type="ORF">SPPG_06494</name>
</gene>